<sequence length="363" mass="40712">MGRPRTVNTSLPQYASAYRDRHGKQRIRLRRTGWPTMQVHAAPGTAEFTEAYHKWLETGRKEIAVDRPAPGSFDDLIARFYRSKAWADIKESTRYTYRGELERFRAKYGSRSASTMTARHVASLVNKMASTPSAANNLRKRLGQLFRLAIELGWRTDNPAKSVAGLRIRSKGFATWQEEQIAQFEAHWPVGTVQRLAFDLALHTAQRRSDVRVMGPQHVVNGSIRVKQLKTDKELVIPMHPRLIESILATKTGHLAFVTSAKGAPFSTKSFGMWFAKQCRPAGLVGYSMHGLRKAASRRMAEAGLTNQEIKAITGHVTDSEVARYTREAEQVLIAKRAMKVMSLANLPNSDLAHLSQETESNG</sequence>
<dbReference type="InterPro" id="IPR044068">
    <property type="entry name" value="CB"/>
</dbReference>
<keyword evidence="4" id="KW-0229">DNA integration</keyword>
<evidence type="ECO:0000256" key="10">
    <source>
        <dbReference type="PROSITE-ProRule" id="PRU01248"/>
    </source>
</evidence>
<accession>A0A6J5KI15</accession>
<dbReference type="PROSITE" id="PS51900">
    <property type="entry name" value="CB"/>
    <property type="match status" value="1"/>
</dbReference>
<dbReference type="GO" id="GO:0046718">
    <property type="term" value="P:symbiont entry into host cell"/>
    <property type="evidence" value="ECO:0007669"/>
    <property type="project" value="UniProtKB-KW"/>
</dbReference>
<protein>
    <recommendedName>
        <fullName evidence="2">Integrase</fullName>
    </recommendedName>
</protein>
<proteinExistence type="inferred from homology"/>
<organism evidence="13">
    <name type="scientific">uncultured Caudovirales phage</name>
    <dbReference type="NCBI Taxonomy" id="2100421"/>
    <lineage>
        <taxon>Viruses</taxon>
        <taxon>Duplodnaviria</taxon>
        <taxon>Heunggongvirae</taxon>
        <taxon>Uroviricota</taxon>
        <taxon>Caudoviricetes</taxon>
        <taxon>Peduoviridae</taxon>
        <taxon>Maltschvirus</taxon>
        <taxon>Maltschvirus maltsch</taxon>
    </lineage>
</organism>
<keyword evidence="6" id="KW-0233">DNA recombination</keyword>
<dbReference type="GO" id="GO:0006310">
    <property type="term" value="P:DNA recombination"/>
    <property type="evidence" value="ECO:0007669"/>
    <property type="project" value="UniProtKB-KW"/>
</dbReference>
<keyword evidence="8" id="KW-1160">Virus entry into host cell</keyword>
<dbReference type="GO" id="GO:0003677">
    <property type="term" value="F:DNA binding"/>
    <property type="evidence" value="ECO:0007669"/>
    <property type="project" value="UniProtKB-UniRule"/>
</dbReference>
<dbReference type="Pfam" id="PF00589">
    <property type="entry name" value="Phage_integrase"/>
    <property type="match status" value="1"/>
</dbReference>
<dbReference type="GO" id="GO:0016740">
    <property type="term" value="F:transferase activity"/>
    <property type="evidence" value="ECO:0007669"/>
    <property type="project" value="UniProtKB-KW"/>
</dbReference>
<evidence type="ECO:0000256" key="5">
    <source>
        <dbReference type="ARBA" id="ARBA00023125"/>
    </source>
</evidence>
<evidence type="ECO:0000256" key="2">
    <source>
        <dbReference type="ARBA" id="ARBA00016082"/>
    </source>
</evidence>
<dbReference type="PROSITE" id="PS51898">
    <property type="entry name" value="TYR_RECOMBINASE"/>
    <property type="match status" value="1"/>
</dbReference>
<dbReference type="GO" id="GO:0075713">
    <property type="term" value="P:establishment of integrated proviral latency"/>
    <property type="evidence" value="ECO:0007669"/>
    <property type="project" value="UniProtKB-KW"/>
</dbReference>
<evidence type="ECO:0000259" key="12">
    <source>
        <dbReference type="PROSITE" id="PS51900"/>
    </source>
</evidence>
<comment type="function">
    <text evidence="9">Integrase is necessary for integration of the phage into the host genome by site-specific recombination. In conjunction with excisionase, integrase is also necessary for excision of the prophage from the host genome.</text>
</comment>
<dbReference type="Gene3D" id="1.10.150.130">
    <property type="match status" value="1"/>
</dbReference>
<gene>
    <name evidence="13" type="ORF">UFOVP5_29</name>
</gene>
<evidence type="ECO:0000256" key="4">
    <source>
        <dbReference type="ARBA" id="ARBA00022908"/>
    </source>
</evidence>
<dbReference type="PANTHER" id="PTHR30629:SF2">
    <property type="entry name" value="PROPHAGE INTEGRASE INTS-RELATED"/>
    <property type="match status" value="1"/>
</dbReference>
<feature type="domain" description="Tyr recombinase" evidence="11">
    <location>
        <begin position="171"/>
        <end position="338"/>
    </location>
</feature>
<dbReference type="PANTHER" id="PTHR30629">
    <property type="entry name" value="PROPHAGE INTEGRASE"/>
    <property type="match status" value="1"/>
</dbReference>
<dbReference type="InterPro" id="IPR050808">
    <property type="entry name" value="Phage_Integrase"/>
</dbReference>
<evidence type="ECO:0000256" key="8">
    <source>
        <dbReference type="ARBA" id="ARBA00023296"/>
    </source>
</evidence>
<dbReference type="InterPro" id="IPR002104">
    <property type="entry name" value="Integrase_catalytic"/>
</dbReference>
<dbReference type="Pfam" id="PF22022">
    <property type="entry name" value="Phage_int_M"/>
    <property type="match status" value="1"/>
</dbReference>
<reference evidence="13" key="1">
    <citation type="submission" date="2020-04" db="EMBL/GenBank/DDBJ databases">
        <authorList>
            <person name="Chiriac C."/>
            <person name="Salcher M."/>
            <person name="Ghai R."/>
            <person name="Kavagutti S V."/>
        </authorList>
    </citation>
    <scope>NUCLEOTIDE SEQUENCE</scope>
</reference>
<dbReference type="GO" id="GO:0044826">
    <property type="term" value="P:viral genome integration into host DNA"/>
    <property type="evidence" value="ECO:0007669"/>
    <property type="project" value="UniProtKB-KW"/>
</dbReference>
<dbReference type="InterPro" id="IPR053876">
    <property type="entry name" value="Phage_int_M"/>
</dbReference>
<dbReference type="InterPro" id="IPR011010">
    <property type="entry name" value="DNA_brk_join_enz"/>
</dbReference>
<comment type="similarity">
    <text evidence="1">Belongs to the 'phage' integrase family.</text>
</comment>
<evidence type="ECO:0000256" key="1">
    <source>
        <dbReference type="ARBA" id="ARBA00008857"/>
    </source>
</evidence>
<dbReference type="InterPro" id="IPR013762">
    <property type="entry name" value="Integrase-like_cat_sf"/>
</dbReference>
<evidence type="ECO:0000256" key="7">
    <source>
        <dbReference type="ARBA" id="ARBA00023195"/>
    </source>
</evidence>
<evidence type="ECO:0000256" key="6">
    <source>
        <dbReference type="ARBA" id="ARBA00023172"/>
    </source>
</evidence>
<keyword evidence="7" id="KW-1179">Viral genome integration</keyword>
<evidence type="ECO:0000259" key="11">
    <source>
        <dbReference type="PROSITE" id="PS51898"/>
    </source>
</evidence>
<evidence type="ECO:0000313" key="13">
    <source>
        <dbReference type="EMBL" id="CAB4120792.1"/>
    </source>
</evidence>
<dbReference type="Gene3D" id="1.10.443.10">
    <property type="entry name" value="Intergrase catalytic core"/>
    <property type="match status" value="1"/>
</dbReference>
<dbReference type="GO" id="GO:0015074">
    <property type="term" value="P:DNA integration"/>
    <property type="evidence" value="ECO:0007669"/>
    <property type="project" value="UniProtKB-KW"/>
</dbReference>
<feature type="domain" description="Core-binding (CB)" evidence="12">
    <location>
        <begin position="71"/>
        <end position="150"/>
    </location>
</feature>
<dbReference type="SUPFAM" id="SSF56349">
    <property type="entry name" value="DNA breaking-rejoining enzymes"/>
    <property type="match status" value="1"/>
</dbReference>
<dbReference type="InterPro" id="IPR010998">
    <property type="entry name" value="Integrase_recombinase_N"/>
</dbReference>
<evidence type="ECO:0000256" key="3">
    <source>
        <dbReference type="ARBA" id="ARBA00022679"/>
    </source>
</evidence>
<keyword evidence="3" id="KW-0808">Transferase</keyword>
<name>A0A6J5KI15_9CAUD</name>
<dbReference type="EMBL" id="LR796135">
    <property type="protein sequence ID" value="CAB4120792.1"/>
    <property type="molecule type" value="Genomic_DNA"/>
</dbReference>
<evidence type="ECO:0000256" key="9">
    <source>
        <dbReference type="ARBA" id="ARBA00049605"/>
    </source>
</evidence>
<keyword evidence="5 10" id="KW-0238">DNA-binding</keyword>